<name>I1QH39_ORYGL</name>
<evidence type="ECO:0000313" key="2">
    <source>
        <dbReference type="Proteomes" id="UP000007306"/>
    </source>
</evidence>
<protein>
    <submittedName>
        <fullName evidence="1">Uncharacterized protein</fullName>
    </submittedName>
</protein>
<dbReference type="EnsemblPlants" id="ORGLA08G0074000.1">
    <property type="protein sequence ID" value="ORGLA08G0074000.1"/>
    <property type="gene ID" value="ORGLA08G0074000"/>
</dbReference>
<organism evidence="1 2">
    <name type="scientific">Oryza glaberrima</name>
    <name type="common">African rice</name>
    <dbReference type="NCBI Taxonomy" id="4538"/>
    <lineage>
        <taxon>Eukaryota</taxon>
        <taxon>Viridiplantae</taxon>
        <taxon>Streptophyta</taxon>
        <taxon>Embryophyta</taxon>
        <taxon>Tracheophyta</taxon>
        <taxon>Spermatophyta</taxon>
        <taxon>Magnoliopsida</taxon>
        <taxon>Liliopsida</taxon>
        <taxon>Poales</taxon>
        <taxon>Poaceae</taxon>
        <taxon>BOP clade</taxon>
        <taxon>Oryzoideae</taxon>
        <taxon>Oryzeae</taxon>
        <taxon>Oryzinae</taxon>
        <taxon>Oryza</taxon>
    </lineage>
</organism>
<dbReference type="HOGENOM" id="CLU_2430740_0_0_1"/>
<keyword evidence="2" id="KW-1185">Reference proteome</keyword>
<dbReference type="Proteomes" id="UP000007306">
    <property type="component" value="Chromosome 8"/>
</dbReference>
<dbReference type="Gramene" id="ORGLA08G0074000.1">
    <property type="protein sequence ID" value="ORGLA08G0074000.1"/>
    <property type="gene ID" value="ORGLA08G0074000"/>
</dbReference>
<accession>I1QH39</accession>
<reference evidence="1 2" key="2">
    <citation type="submission" date="2018-04" db="EMBL/GenBank/DDBJ databases">
        <title>OglaRS2 (Oryza glaberrima Reference Sequence Version 2).</title>
        <authorList>
            <person name="Zhang J."/>
            <person name="Kudrna D."/>
            <person name="Lee S."/>
            <person name="Talag J."/>
            <person name="Rajasekar S."/>
            <person name="Wing R.A."/>
        </authorList>
    </citation>
    <scope>NUCLEOTIDE SEQUENCE [LARGE SCALE GENOMIC DNA]</scope>
    <source>
        <strain evidence="1 2">cv. IRGC 96717</strain>
    </source>
</reference>
<reference evidence="1" key="1">
    <citation type="submission" date="2015-06" db="UniProtKB">
        <authorList>
            <consortium name="EnsemblPlants"/>
        </authorList>
    </citation>
    <scope>IDENTIFICATION</scope>
</reference>
<evidence type="ECO:0000313" key="1">
    <source>
        <dbReference type="EnsemblPlants" id="ORGLA08G0074000.1"/>
    </source>
</evidence>
<dbReference type="AlphaFoldDB" id="I1QH39"/>
<proteinExistence type="predicted"/>
<sequence>WRRRRGGLRQWQRRAAAARRVEAARLPATAVRGVEAAVAAPSPSLPHLAEGERGVAVRRRRGLRIDSVILDELVISLLNVDSMDWIGNGWELDWKREATAGNGGGCPFFFSA</sequence>